<proteinExistence type="predicted"/>
<dbReference type="OMA" id="DQSHAAR"/>
<dbReference type="PROSITE" id="PS50053">
    <property type="entry name" value="UBIQUITIN_2"/>
    <property type="match status" value="1"/>
</dbReference>
<evidence type="ECO:0000313" key="3">
    <source>
        <dbReference type="Proteomes" id="UP000027361"/>
    </source>
</evidence>
<dbReference type="FunFam" id="3.10.20.90:FF:000202">
    <property type="entry name" value="Small ubiquitin-related modifier I"/>
    <property type="match status" value="1"/>
</dbReference>
<name>A0A066VCL9_TILAU</name>
<sequence length="96" mass="10750">MSDAEQNIKPETSEDNQLNIKVKDADGFEVFFKVKKTTKLSKLKKAYAERMGKPVSSVRFMFDGARVNDEDTADTLGLEDQDEIDAMIEQLGGMSL</sequence>
<dbReference type="InterPro" id="IPR029071">
    <property type="entry name" value="Ubiquitin-like_domsf"/>
</dbReference>
<gene>
    <name evidence="2" type="ORF">K437DRAFT_259557</name>
</gene>
<reference evidence="2 3" key="1">
    <citation type="submission" date="2014-05" db="EMBL/GenBank/DDBJ databases">
        <title>Draft genome sequence of a rare smut relative, Tilletiaria anomala UBC 951.</title>
        <authorList>
            <consortium name="DOE Joint Genome Institute"/>
            <person name="Toome M."/>
            <person name="Kuo A."/>
            <person name="Henrissat B."/>
            <person name="Lipzen A."/>
            <person name="Tritt A."/>
            <person name="Yoshinaga Y."/>
            <person name="Zane M."/>
            <person name="Barry K."/>
            <person name="Grigoriev I.V."/>
            <person name="Spatafora J.W."/>
            <person name="Aimea M.C."/>
        </authorList>
    </citation>
    <scope>NUCLEOTIDE SEQUENCE [LARGE SCALE GENOMIC DNA]</scope>
    <source>
        <strain evidence="2 3">UBC 951</strain>
    </source>
</reference>
<dbReference type="Pfam" id="PF11976">
    <property type="entry name" value="Rad60-SLD"/>
    <property type="match status" value="1"/>
</dbReference>
<dbReference type="OrthoDB" id="442921at2759"/>
<feature type="domain" description="Ubiquitin-like" evidence="1">
    <location>
        <begin position="18"/>
        <end position="93"/>
    </location>
</feature>
<dbReference type="SMART" id="SM00213">
    <property type="entry name" value="UBQ"/>
    <property type="match status" value="1"/>
</dbReference>
<dbReference type="FunCoup" id="A0A066VCL9">
    <property type="interactions" value="679"/>
</dbReference>
<dbReference type="Gene3D" id="3.10.20.90">
    <property type="entry name" value="Phosphatidylinositol 3-kinase Catalytic Subunit, Chain A, domain 1"/>
    <property type="match status" value="1"/>
</dbReference>
<accession>A0A066VCL9</accession>
<keyword evidence="3" id="KW-1185">Reference proteome</keyword>
<dbReference type="STRING" id="1037660.A0A066VCL9"/>
<protein>
    <submittedName>
        <fullName evidence="2">Ubiquitin-like protein</fullName>
    </submittedName>
</protein>
<dbReference type="EMBL" id="JMSN01000125">
    <property type="protein sequence ID" value="KDN38043.1"/>
    <property type="molecule type" value="Genomic_DNA"/>
</dbReference>
<evidence type="ECO:0000259" key="1">
    <source>
        <dbReference type="PROSITE" id="PS50053"/>
    </source>
</evidence>
<organism evidence="2 3">
    <name type="scientific">Tilletiaria anomala (strain ATCC 24038 / CBS 436.72 / UBC 951)</name>
    <dbReference type="NCBI Taxonomy" id="1037660"/>
    <lineage>
        <taxon>Eukaryota</taxon>
        <taxon>Fungi</taxon>
        <taxon>Dikarya</taxon>
        <taxon>Basidiomycota</taxon>
        <taxon>Ustilaginomycotina</taxon>
        <taxon>Exobasidiomycetes</taxon>
        <taxon>Georgefischeriales</taxon>
        <taxon>Tilletiariaceae</taxon>
        <taxon>Tilletiaria</taxon>
    </lineage>
</organism>
<dbReference type="AlphaFoldDB" id="A0A066VCL9"/>
<dbReference type="InParanoid" id="A0A066VCL9"/>
<dbReference type="SUPFAM" id="SSF54236">
    <property type="entry name" value="Ubiquitin-like"/>
    <property type="match status" value="1"/>
</dbReference>
<dbReference type="GeneID" id="25265312"/>
<dbReference type="PANTHER" id="PTHR10562">
    <property type="entry name" value="SMALL UBIQUITIN-RELATED MODIFIER"/>
    <property type="match status" value="1"/>
</dbReference>
<comment type="caution">
    <text evidence="2">The sequence shown here is derived from an EMBL/GenBank/DDBJ whole genome shotgun (WGS) entry which is preliminary data.</text>
</comment>
<dbReference type="Proteomes" id="UP000027361">
    <property type="component" value="Unassembled WGS sequence"/>
</dbReference>
<evidence type="ECO:0000313" key="2">
    <source>
        <dbReference type="EMBL" id="KDN38043.1"/>
    </source>
</evidence>
<dbReference type="HOGENOM" id="CLU_148322_6_0_1"/>
<dbReference type="RefSeq" id="XP_013240589.1">
    <property type="nucleotide sequence ID" value="XM_013385135.1"/>
</dbReference>
<dbReference type="InterPro" id="IPR022617">
    <property type="entry name" value="Rad60/SUMO-like_dom"/>
</dbReference>
<dbReference type="InterPro" id="IPR000626">
    <property type="entry name" value="Ubiquitin-like_dom"/>
</dbReference>